<evidence type="ECO:0000313" key="2">
    <source>
        <dbReference type="EMBL" id="CZT15826.1"/>
    </source>
</evidence>
<dbReference type="OrthoDB" id="5363415at2759"/>
<feature type="compositionally biased region" description="Polar residues" evidence="1">
    <location>
        <begin position="21"/>
        <end position="38"/>
    </location>
</feature>
<gene>
    <name evidence="2" type="ORF">RCC_01662</name>
</gene>
<feature type="compositionally biased region" description="Polar residues" evidence="1">
    <location>
        <begin position="68"/>
        <end position="84"/>
    </location>
</feature>
<reference evidence="2 3" key="1">
    <citation type="submission" date="2016-03" db="EMBL/GenBank/DDBJ databases">
        <authorList>
            <person name="Ploux O."/>
        </authorList>
    </citation>
    <scope>NUCLEOTIDE SEQUENCE [LARGE SCALE GENOMIC DNA]</scope>
    <source>
        <strain evidence="2 3">URUG2</strain>
    </source>
</reference>
<proteinExistence type="predicted"/>
<protein>
    <submittedName>
        <fullName evidence="2">Uncharacterized protein</fullName>
    </submittedName>
</protein>
<sequence>MEAGSLQSILATLAQFGTSTVPYPTQSTPIANFENQSAHVYPDRPNDGSTTPPGEPPGEPPAAATRLVPQQQNHLRSQTSSGNASPKPMIDPASITQWQEALRCVTKIAAQNAQFAGCIKRMMQDQKTHEMRWYTERQNLKQIQSNRCASAANAQKILSSLPAFCSPPLNDKEHKQVDKAAELAEFDRKLYAAQQAMEAGMTTEMKRLGVPFFGTDPSLILEDGRDSPVEPLPEGHPKFSPFVTETQLLMLRRKMMAHLEDLYRD</sequence>
<evidence type="ECO:0000313" key="3">
    <source>
        <dbReference type="Proteomes" id="UP000225277"/>
    </source>
</evidence>
<dbReference type="EMBL" id="FJUY01000002">
    <property type="protein sequence ID" value="CZT15826.1"/>
    <property type="molecule type" value="Genomic_DNA"/>
</dbReference>
<dbReference type="Pfam" id="PF10454">
    <property type="entry name" value="DUF2458"/>
    <property type="match status" value="1"/>
</dbReference>
<feature type="region of interest" description="Disordered" evidence="1">
    <location>
        <begin position="21"/>
        <end position="91"/>
    </location>
</feature>
<name>A0A2D3UXG3_9PEZI</name>
<dbReference type="AlphaFoldDB" id="A0A2D3UXG3"/>
<dbReference type="InterPro" id="IPR018858">
    <property type="entry name" value="DUF2458"/>
</dbReference>
<keyword evidence="3" id="KW-1185">Reference proteome</keyword>
<dbReference type="GeneID" id="35596898"/>
<dbReference type="Proteomes" id="UP000225277">
    <property type="component" value="Unassembled WGS sequence"/>
</dbReference>
<dbReference type="RefSeq" id="XP_023622722.1">
    <property type="nucleotide sequence ID" value="XM_023766954.1"/>
</dbReference>
<organism evidence="2 3">
    <name type="scientific">Ramularia collo-cygni</name>
    <dbReference type="NCBI Taxonomy" id="112498"/>
    <lineage>
        <taxon>Eukaryota</taxon>
        <taxon>Fungi</taxon>
        <taxon>Dikarya</taxon>
        <taxon>Ascomycota</taxon>
        <taxon>Pezizomycotina</taxon>
        <taxon>Dothideomycetes</taxon>
        <taxon>Dothideomycetidae</taxon>
        <taxon>Mycosphaerellales</taxon>
        <taxon>Mycosphaerellaceae</taxon>
        <taxon>Ramularia</taxon>
    </lineage>
</organism>
<accession>A0A2D3UXG3</accession>
<evidence type="ECO:0000256" key="1">
    <source>
        <dbReference type="SAM" id="MobiDB-lite"/>
    </source>
</evidence>